<dbReference type="RefSeq" id="WP_022801731.1">
    <property type="nucleotide sequence ID" value="NZ_ATTJ01000001.1"/>
</dbReference>
<keyword evidence="1" id="KW-0732">Signal</keyword>
<organism evidence="2 3">
    <name type="scientific">Deinococcus ficus</name>
    <dbReference type="NCBI Taxonomy" id="317577"/>
    <lineage>
        <taxon>Bacteria</taxon>
        <taxon>Thermotogati</taxon>
        <taxon>Deinococcota</taxon>
        <taxon>Deinococci</taxon>
        <taxon>Deinococcales</taxon>
        <taxon>Deinococcaceae</taxon>
        <taxon>Deinococcus</taxon>
    </lineage>
</organism>
<dbReference type="EMBL" id="CP021081">
    <property type="protein sequence ID" value="ASN81037.1"/>
    <property type="molecule type" value="Genomic_DNA"/>
</dbReference>
<keyword evidence="3" id="KW-1185">Reference proteome</keyword>
<dbReference type="AlphaFoldDB" id="A0A221SWL0"/>
<reference evidence="2 3" key="1">
    <citation type="submission" date="2017-05" db="EMBL/GenBank/DDBJ databases">
        <title>The complete genome sequence of Deinococcus ficus isolated from the rhizosphere of the Ficus religiosa L. in Taiwan.</title>
        <authorList>
            <person name="Wu K.-M."/>
            <person name="Liao T.-L."/>
            <person name="Liu Y.-M."/>
            <person name="Young C.-C."/>
            <person name="Tsai S.-F."/>
        </authorList>
    </citation>
    <scope>NUCLEOTIDE SEQUENCE [LARGE SCALE GENOMIC DNA]</scope>
    <source>
        <strain evidence="2 3">CC-FR2-10</strain>
    </source>
</reference>
<sequence length="168" mass="17650">MKKMLLAAISMTGLLASCGGGFISAPVDVTAVNGFTSNWTRTNSQGQQEYIICDDRDTTVTMDVSWTGPLAKLDAYFDGAQGTRFPEGKLQTTGWFAPDTSGRDTFTYTFGPGMAPLKTSSGVKAQAIVINPVQKGTTFVTVTGYNPDGQADSVQAPGGIPVYDCGAL</sequence>
<dbReference type="OrthoDB" id="71744at2"/>
<dbReference type="PROSITE" id="PS51257">
    <property type="entry name" value="PROKAR_LIPOPROTEIN"/>
    <property type="match status" value="1"/>
</dbReference>
<evidence type="ECO:0000313" key="3">
    <source>
        <dbReference type="Proteomes" id="UP000259030"/>
    </source>
</evidence>
<evidence type="ECO:0000313" key="2">
    <source>
        <dbReference type="EMBL" id="ASN81037.1"/>
    </source>
</evidence>
<accession>A0A221SWL0</accession>
<name>A0A221SWL0_9DEIO</name>
<dbReference type="Proteomes" id="UP000259030">
    <property type="component" value="Chromosome"/>
</dbReference>
<dbReference type="KEGG" id="dfc:DFI_08525"/>
<protein>
    <recommendedName>
        <fullName evidence="4">Lipoprotein</fullName>
    </recommendedName>
</protein>
<feature type="signal peptide" evidence="1">
    <location>
        <begin position="1"/>
        <end position="16"/>
    </location>
</feature>
<evidence type="ECO:0000256" key="1">
    <source>
        <dbReference type="SAM" id="SignalP"/>
    </source>
</evidence>
<evidence type="ECO:0008006" key="4">
    <source>
        <dbReference type="Google" id="ProtNLM"/>
    </source>
</evidence>
<proteinExistence type="predicted"/>
<gene>
    <name evidence="2" type="ORF">DFI_08525</name>
</gene>
<feature type="chain" id="PRO_5011249525" description="Lipoprotein" evidence="1">
    <location>
        <begin position="17"/>
        <end position="168"/>
    </location>
</feature>